<dbReference type="AlphaFoldDB" id="A0AAX4HLF6"/>
<accession>A0AAX4HLF6</accession>
<keyword evidence="1" id="KW-0732">Signal</keyword>
<organism evidence="2 3">
    <name type="scientific">Peredibacter starrii</name>
    <dbReference type="NCBI Taxonomy" id="28202"/>
    <lineage>
        <taxon>Bacteria</taxon>
        <taxon>Pseudomonadati</taxon>
        <taxon>Bdellovibrionota</taxon>
        <taxon>Bacteriovoracia</taxon>
        <taxon>Bacteriovoracales</taxon>
        <taxon>Bacteriovoracaceae</taxon>
        <taxon>Peredibacter</taxon>
    </lineage>
</organism>
<dbReference type="EMBL" id="CP139487">
    <property type="protein sequence ID" value="WPU64093.1"/>
    <property type="molecule type" value="Genomic_DNA"/>
</dbReference>
<dbReference type="RefSeq" id="WP_321392192.1">
    <property type="nucleotide sequence ID" value="NZ_CP139487.1"/>
</dbReference>
<dbReference type="KEGG" id="psti:SOO65_15475"/>
<name>A0AAX4HLF6_9BACT</name>
<feature type="chain" id="PRO_5043455585" evidence="1">
    <location>
        <begin position="19"/>
        <end position="75"/>
    </location>
</feature>
<gene>
    <name evidence="2" type="ORF">SOO65_15475</name>
</gene>
<evidence type="ECO:0000313" key="3">
    <source>
        <dbReference type="Proteomes" id="UP001324634"/>
    </source>
</evidence>
<evidence type="ECO:0000256" key="1">
    <source>
        <dbReference type="SAM" id="SignalP"/>
    </source>
</evidence>
<sequence>MKKIAVLMALSLTTLAFAESTQIEFDQNLEVKCHQQAVAAKCVSNTGEPNFSCIEKNINGKVSKDCKSLYRANSK</sequence>
<keyword evidence="3" id="KW-1185">Reference proteome</keyword>
<dbReference type="Proteomes" id="UP001324634">
    <property type="component" value="Chromosome"/>
</dbReference>
<reference evidence="2 3" key="1">
    <citation type="submission" date="2023-11" db="EMBL/GenBank/DDBJ databases">
        <title>Peredibacter starrii A3.12.</title>
        <authorList>
            <person name="Mitchell R.J."/>
        </authorList>
    </citation>
    <scope>NUCLEOTIDE SEQUENCE [LARGE SCALE GENOMIC DNA]</scope>
    <source>
        <strain evidence="2 3">A3.12</strain>
    </source>
</reference>
<evidence type="ECO:0000313" key="2">
    <source>
        <dbReference type="EMBL" id="WPU64093.1"/>
    </source>
</evidence>
<proteinExistence type="predicted"/>
<protein>
    <submittedName>
        <fullName evidence="2">Uncharacterized protein</fullName>
    </submittedName>
</protein>
<feature type="signal peptide" evidence="1">
    <location>
        <begin position="1"/>
        <end position="18"/>
    </location>
</feature>